<evidence type="ECO:0000313" key="3">
    <source>
        <dbReference type="EMBL" id="KAL0111270.1"/>
    </source>
</evidence>
<proteinExistence type="predicted"/>
<dbReference type="EMBL" id="JADYXP020000013">
    <property type="protein sequence ID" value="KAL0111270.1"/>
    <property type="molecule type" value="Genomic_DNA"/>
</dbReference>
<feature type="region of interest" description="Disordered" evidence="2">
    <location>
        <begin position="1"/>
        <end position="24"/>
    </location>
</feature>
<dbReference type="AlphaFoldDB" id="A0AAW2FAR9"/>
<evidence type="ECO:0000313" key="4">
    <source>
        <dbReference type="Proteomes" id="UP001430953"/>
    </source>
</evidence>
<name>A0AAW2FAR9_9HYME</name>
<protein>
    <submittedName>
        <fullName evidence="3">Uncharacterized protein</fullName>
    </submittedName>
</protein>
<feature type="coiled-coil region" evidence="1">
    <location>
        <begin position="69"/>
        <end position="96"/>
    </location>
</feature>
<gene>
    <name evidence="3" type="ORF">PUN28_012874</name>
</gene>
<evidence type="ECO:0000256" key="2">
    <source>
        <dbReference type="SAM" id="MobiDB-lite"/>
    </source>
</evidence>
<sequence length="169" mass="19293">MPSDIETRSKTAGASKPLTEGELEATRKKLATESVELDLLHSSIKSQQKKIASKSAALEKQRIAFEKERDDQIREMNIYREELEVKEAELRRWEKHQTLAETDYTQTQGQTQQKINDLGNPRPEAVSQYPLSFAKFDTHYSNSDANYDFSPAPKVSFREATEGLTDVRV</sequence>
<accession>A0AAW2FAR9</accession>
<comment type="caution">
    <text evidence="3">The sequence shown here is derived from an EMBL/GenBank/DDBJ whole genome shotgun (WGS) entry which is preliminary data.</text>
</comment>
<keyword evidence="4" id="KW-1185">Reference proteome</keyword>
<organism evidence="3 4">
    <name type="scientific">Cardiocondyla obscurior</name>
    <dbReference type="NCBI Taxonomy" id="286306"/>
    <lineage>
        <taxon>Eukaryota</taxon>
        <taxon>Metazoa</taxon>
        <taxon>Ecdysozoa</taxon>
        <taxon>Arthropoda</taxon>
        <taxon>Hexapoda</taxon>
        <taxon>Insecta</taxon>
        <taxon>Pterygota</taxon>
        <taxon>Neoptera</taxon>
        <taxon>Endopterygota</taxon>
        <taxon>Hymenoptera</taxon>
        <taxon>Apocrita</taxon>
        <taxon>Aculeata</taxon>
        <taxon>Formicoidea</taxon>
        <taxon>Formicidae</taxon>
        <taxon>Myrmicinae</taxon>
        <taxon>Cardiocondyla</taxon>
    </lineage>
</organism>
<dbReference type="Proteomes" id="UP001430953">
    <property type="component" value="Unassembled WGS sequence"/>
</dbReference>
<reference evidence="3 4" key="1">
    <citation type="submission" date="2023-03" db="EMBL/GenBank/DDBJ databases">
        <title>High recombination rates correlate with genetic variation in Cardiocondyla obscurior ants.</title>
        <authorList>
            <person name="Errbii M."/>
        </authorList>
    </citation>
    <scope>NUCLEOTIDE SEQUENCE [LARGE SCALE GENOMIC DNA]</scope>
    <source>
        <strain evidence="3">Alpha-2009</strain>
        <tissue evidence="3">Whole body</tissue>
    </source>
</reference>
<keyword evidence="1" id="KW-0175">Coiled coil</keyword>
<evidence type="ECO:0000256" key="1">
    <source>
        <dbReference type="SAM" id="Coils"/>
    </source>
</evidence>